<dbReference type="EMBL" id="UGOY01000001">
    <property type="protein sequence ID" value="STY23190.1"/>
    <property type="molecule type" value="Genomic_DNA"/>
</dbReference>
<accession>A0A378LA36</accession>
<dbReference type="STRING" id="460.Lstg_0348"/>
<dbReference type="RefSeq" id="WP_274519313.1">
    <property type="nucleotide sequence ID" value="NZ_CAAAIO010000003.1"/>
</dbReference>
<evidence type="ECO:0000313" key="4">
    <source>
        <dbReference type="EMBL" id="STY23190.1"/>
    </source>
</evidence>
<reference evidence="3 5" key="1">
    <citation type="submission" date="2015-11" db="EMBL/GenBank/DDBJ databases">
        <title>Genomic analysis of 38 Legionella species identifies large and diverse effector repertoires.</title>
        <authorList>
            <person name="Burstein D."/>
            <person name="Amaro F."/>
            <person name="Zusman T."/>
            <person name="Lifshitz Z."/>
            <person name="Cohen O."/>
            <person name="Gilbert J.A."/>
            <person name="Pupko T."/>
            <person name="Shuman H.A."/>
            <person name="Segal G."/>
        </authorList>
    </citation>
    <scope>NUCLEOTIDE SEQUENCE [LARGE SCALE GENOMIC DNA]</scope>
    <source>
        <strain evidence="3 5">SC-18-C9</strain>
    </source>
</reference>
<dbReference type="Proteomes" id="UP000255110">
    <property type="component" value="Unassembled WGS sequence"/>
</dbReference>
<dbReference type="PANTHER" id="PTHR20883:SF15">
    <property type="entry name" value="PHYTANOYL-COA DIOXYGENASE DOMAIN-CONTAINING PROTEIN 1"/>
    <property type="match status" value="1"/>
</dbReference>
<dbReference type="SUPFAM" id="SSF51197">
    <property type="entry name" value="Clavaminate synthase-like"/>
    <property type="match status" value="1"/>
</dbReference>
<dbReference type="GO" id="GO:0005506">
    <property type="term" value="F:iron ion binding"/>
    <property type="evidence" value="ECO:0007669"/>
    <property type="project" value="UniProtKB-ARBA"/>
</dbReference>
<dbReference type="Proteomes" id="UP000054820">
    <property type="component" value="Unassembled WGS sequence"/>
</dbReference>
<gene>
    <name evidence="3" type="ORF">Lstg_0348</name>
    <name evidence="4" type="ORF">NCTC11991_01794</name>
</gene>
<name>A0A378LA36_9GAMM</name>
<dbReference type="AlphaFoldDB" id="A0A378LA36"/>
<proteinExistence type="predicted"/>
<dbReference type="InterPro" id="IPR008775">
    <property type="entry name" value="Phytyl_CoA_dOase-like"/>
</dbReference>
<keyword evidence="1" id="KW-0479">Metal-binding</keyword>
<evidence type="ECO:0000313" key="3">
    <source>
        <dbReference type="EMBL" id="KTD81121.1"/>
    </source>
</evidence>
<keyword evidence="4" id="KW-0560">Oxidoreductase</keyword>
<reference evidence="4 6" key="2">
    <citation type="submission" date="2018-06" db="EMBL/GenBank/DDBJ databases">
        <authorList>
            <consortium name="Pathogen Informatics"/>
            <person name="Doyle S."/>
        </authorList>
    </citation>
    <scope>NUCLEOTIDE SEQUENCE [LARGE SCALE GENOMIC DNA]</scope>
    <source>
        <strain evidence="4 6">NCTC11991</strain>
    </source>
</reference>
<organism evidence="4 6">
    <name type="scientific">Legionella steigerwaltii</name>
    <dbReference type="NCBI Taxonomy" id="460"/>
    <lineage>
        <taxon>Bacteria</taxon>
        <taxon>Pseudomonadati</taxon>
        <taxon>Pseudomonadota</taxon>
        <taxon>Gammaproteobacteria</taxon>
        <taxon>Legionellales</taxon>
        <taxon>Legionellaceae</taxon>
        <taxon>Legionella</taxon>
    </lineage>
</organism>
<dbReference type="Gene3D" id="2.60.120.620">
    <property type="entry name" value="q2cbj1_9rhob like domain"/>
    <property type="match status" value="1"/>
</dbReference>
<evidence type="ECO:0000313" key="5">
    <source>
        <dbReference type="Proteomes" id="UP000054820"/>
    </source>
</evidence>
<dbReference type="Pfam" id="PF05721">
    <property type="entry name" value="PhyH"/>
    <property type="match status" value="1"/>
</dbReference>
<evidence type="ECO:0000256" key="1">
    <source>
        <dbReference type="ARBA" id="ARBA00022723"/>
    </source>
</evidence>
<keyword evidence="4" id="KW-0223">Dioxygenase</keyword>
<dbReference type="GO" id="GO:0016706">
    <property type="term" value="F:2-oxoglutarate-dependent dioxygenase activity"/>
    <property type="evidence" value="ECO:0007669"/>
    <property type="project" value="UniProtKB-ARBA"/>
</dbReference>
<dbReference type="EMBL" id="LNYZ01000001">
    <property type="protein sequence ID" value="KTD81121.1"/>
    <property type="molecule type" value="Genomic_DNA"/>
</dbReference>
<evidence type="ECO:0000313" key="6">
    <source>
        <dbReference type="Proteomes" id="UP000255110"/>
    </source>
</evidence>
<dbReference type="PANTHER" id="PTHR20883">
    <property type="entry name" value="PHYTANOYL-COA DIOXYGENASE DOMAIN CONTAINING 1"/>
    <property type="match status" value="1"/>
</dbReference>
<sequence length="222" mass="25572">MKTSSNSNALKEYTLFDLQSNLNHAINSYNQNGIIVLKEYLNQVELPELLNEIEKIQNDAELDIAQNWNNEIVCFYSKNPLKPESEPKEYVTKPYFQSSSHKAHVFYEVIDDVRVVNRIGHGMHLIEKYSMMQHTVYKNSMLKSIFKGIGFRKPICHLSVYIPKHPHGLGSEVRPHQESTFAYTEPTSVVVLWLALEDASIENGCMYGVMGSNRWPLKWVHG</sequence>
<keyword evidence="2" id="KW-0408">Iron</keyword>
<protein>
    <submittedName>
        <fullName evidence="4">Phytanoyl-CoA dioxygenase</fullName>
    </submittedName>
</protein>
<evidence type="ECO:0000256" key="2">
    <source>
        <dbReference type="ARBA" id="ARBA00023004"/>
    </source>
</evidence>
<keyword evidence="5" id="KW-1185">Reference proteome</keyword>